<dbReference type="AlphaFoldDB" id="A0AA35WYE7"/>
<feature type="region of interest" description="Disordered" evidence="1">
    <location>
        <begin position="20"/>
        <end position="69"/>
    </location>
</feature>
<accession>A0AA35WYE7</accession>
<keyword evidence="3" id="KW-1185">Reference proteome</keyword>
<evidence type="ECO:0000256" key="1">
    <source>
        <dbReference type="SAM" id="MobiDB-lite"/>
    </source>
</evidence>
<dbReference type="EMBL" id="CASHTH010002993">
    <property type="protein sequence ID" value="CAI8038483.1"/>
    <property type="molecule type" value="Genomic_DNA"/>
</dbReference>
<protein>
    <submittedName>
        <fullName evidence="2">Uncharacterized protein</fullName>
    </submittedName>
</protein>
<name>A0AA35WYE7_GEOBA</name>
<dbReference type="Proteomes" id="UP001174909">
    <property type="component" value="Unassembled WGS sequence"/>
</dbReference>
<gene>
    <name evidence="2" type="ORF">GBAR_LOCUS21451</name>
</gene>
<reference evidence="2" key="1">
    <citation type="submission" date="2023-03" db="EMBL/GenBank/DDBJ databases">
        <authorList>
            <person name="Steffen K."/>
            <person name="Cardenas P."/>
        </authorList>
    </citation>
    <scope>NUCLEOTIDE SEQUENCE</scope>
</reference>
<proteinExistence type="predicted"/>
<organism evidence="2 3">
    <name type="scientific">Geodia barretti</name>
    <name type="common">Barrett's horny sponge</name>
    <dbReference type="NCBI Taxonomy" id="519541"/>
    <lineage>
        <taxon>Eukaryota</taxon>
        <taxon>Metazoa</taxon>
        <taxon>Porifera</taxon>
        <taxon>Demospongiae</taxon>
        <taxon>Heteroscleromorpha</taxon>
        <taxon>Tetractinellida</taxon>
        <taxon>Astrophorina</taxon>
        <taxon>Geodiidae</taxon>
        <taxon>Geodia</taxon>
    </lineage>
</organism>
<comment type="caution">
    <text evidence="2">The sequence shown here is derived from an EMBL/GenBank/DDBJ whole genome shotgun (WGS) entry which is preliminary data.</text>
</comment>
<sequence>MEANTARKKHLLGLLKELGLSSPAAAPTPQPHHHNSSTVESRLVAHAIQDPLRSHRHSRARTSSLPPISVPSRISGPLAAIY</sequence>
<evidence type="ECO:0000313" key="3">
    <source>
        <dbReference type="Proteomes" id="UP001174909"/>
    </source>
</evidence>
<evidence type="ECO:0000313" key="2">
    <source>
        <dbReference type="EMBL" id="CAI8038483.1"/>
    </source>
</evidence>